<feature type="region of interest" description="Disordered" evidence="6">
    <location>
        <begin position="317"/>
        <end position="339"/>
    </location>
</feature>
<dbReference type="GO" id="GO:0160148">
    <property type="term" value="F:tRNA pseudouridine(55) synthase activity"/>
    <property type="evidence" value="ECO:0007669"/>
    <property type="project" value="UniProtKB-EC"/>
</dbReference>
<proteinExistence type="inferred from homology"/>
<dbReference type="InterPro" id="IPR002501">
    <property type="entry name" value="PsdUridine_synth_N"/>
</dbReference>
<dbReference type="CDD" id="cd02573">
    <property type="entry name" value="PseudoU_synth_EcTruB"/>
    <property type="match status" value="1"/>
</dbReference>
<dbReference type="GO" id="GO:0003723">
    <property type="term" value="F:RNA binding"/>
    <property type="evidence" value="ECO:0007669"/>
    <property type="project" value="InterPro"/>
</dbReference>
<feature type="domain" description="Pseudouridine synthase II N-terminal" evidence="7">
    <location>
        <begin position="37"/>
        <end position="189"/>
    </location>
</feature>
<evidence type="ECO:0000313" key="9">
    <source>
        <dbReference type="Proteomes" id="UP000244016"/>
    </source>
</evidence>
<dbReference type="GO" id="GO:0031119">
    <property type="term" value="P:tRNA pseudouridine synthesis"/>
    <property type="evidence" value="ECO:0007669"/>
    <property type="project" value="UniProtKB-UniRule"/>
</dbReference>
<dbReference type="PANTHER" id="PTHR13767:SF2">
    <property type="entry name" value="PSEUDOURIDYLATE SYNTHASE TRUB1"/>
    <property type="match status" value="1"/>
</dbReference>
<evidence type="ECO:0000256" key="3">
    <source>
        <dbReference type="ARBA" id="ARBA00022694"/>
    </source>
</evidence>
<evidence type="ECO:0000259" key="7">
    <source>
        <dbReference type="Pfam" id="PF01509"/>
    </source>
</evidence>
<keyword evidence="4 5" id="KW-0413">Isomerase</keyword>
<evidence type="ECO:0000256" key="5">
    <source>
        <dbReference type="HAMAP-Rule" id="MF_01080"/>
    </source>
</evidence>
<dbReference type="Gene3D" id="3.30.2350.10">
    <property type="entry name" value="Pseudouridine synthase"/>
    <property type="match status" value="1"/>
</dbReference>
<sequence length="384" mass="41077">MSTRRRGAPRASAEPAAVLVVYKPRGMTSHDVVDRVRRLLGIRRVGHGGTLDPAAEGVLVLGVGAATRLLRFLGSFPKDYAGLWVGGEATDTYDAEGRVVERREVGALAARDLYAAFASLVGPLRQRPPRYAAVRVGGHRLYELARAGVDVDPPEREVYVYAVKVCPPAIRGGRAEAGFAVRVSSGTYVRSLAVDVGTRLGIPAHLGALVRLRAGGFTLSEARTLAELEARAQDVRSALRGEIFGGTDDKPLVYPLRAVLRLFSRVRLAPEAEKAARHGRAFAPEDVRAWEPPEAVRRPLARTLLGEPEEREALGAFCGPASSASGTGERPGPAFAAFVPPDPPSELVDLVAAVDAAGEPLGLFRRRREGAGDLFLPEVVFPRP</sequence>
<organism evidence="8 9">
    <name type="scientific">Brockia lithotrophica</name>
    <dbReference type="NCBI Taxonomy" id="933949"/>
    <lineage>
        <taxon>Bacteria</taxon>
        <taxon>Bacillati</taxon>
        <taxon>Bacillota</taxon>
        <taxon>Bacilli</taxon>
        <taxon>Bacillales</taxon>
        <taxon>Bacillales Family X. Incertae Sedis</taxon>
        <taxon>Brockia</taxon>
    </lineage>
</organism>
<comment type="similarity">
    <text evidence="2 5">Belongs to the pseudouridine synthase TruB family. Type 1 subfamily.</text>
</comment>
<dbReference type="HAMAP" id="MF_01080">
    <property type="entry name" value="TruB_bact"/>
    <property type="match status" value="1"/>
</dbReference>
<dbReference type="InterPro" id="IPR020103">
    <property type="entry name" value="PsdUridine_synth_cat_dom_sf"/>
</dbReference>
<protein>
    <recommendedName>
        <fullName evidence="5">tRNA pseudouridine synthase B</fullName>
        <ecNumber evidence="5">5.4.99.25</ecNumber>
    </recommendedName>
    <alternativeName>
        <fullName evidence="5">tRNA pseudouridine(55) synthase</fullName>
        <shortName evidence="5">Psi55 synthase</shortName>
    </alternativeName>
    <alternativeName>
        <fullName evidence="5">tRNA pseudouridylate synthase</fullName>
    </alternativeName>
    <alternativeName>
        <fullName evidence="5">tRNA-uridine isomerase</fullName>
    </alternativeName>
</protein>
<evidence type="ECO:0000256" key="2">
    <source>
        <dbReference type="ARBA" id="ARBA00005642"/>
    </source>
</evidence>
<dbReference type="AlphaFoldDB" id="A0A2T5G8U4"/>
<reference evidence="8 9" key="1">
    <citation type="submission" date="2017-08" db="EMBL/GenBank/DDBJ databases">
        <title>Burning lignite coal seam in the remote Altai Mountains harbors a hydrogen-driven thermophilic microbial community.</title>
        <authorList>
            <person name="Kadnikov V.V."/>
            <person name="Mardanov A.V."/>
            <person name="Ivasenko D."/>
            <person name="Beletsky A.V."/>
            <person name="Karnachuk O.V."/>
            <person name="Ravin N.V."/>
        </authorList>
    </citation>
    <scope>NUCLEOTIDE SEQUENCE [LARGE SCALE GENOMIC DNA]</scope>
    <source>
        <strain evidence="8">AL31</strain>
    </source>
</reference>
<evidence type="ECO:0000313" key="8">
    <source>
        <dbReference type="EMBL" id="PTQ52622.1"/>
    </source>
</evidence>
<dbReference type="EC" id="5.4.99.25" evidence="5"/>
<evidence type="ECO:0000256" key="4">
    <source>
        <dbReference type="ARBA" id="ARBA00023235"/>
    </source>
</evidence>
<accession>A0A2T5G8U4</accession>
<evidence type="ECO:0000256" key="1">
    <source>
        <dbReference type="ARBA" id="ARBA00000385"/>
    </source>
</evidence>
<dbReference type="PANTHER" id="PTHR13767">
    <property type="entry name" value="TRNA-PSEUDOURIDINE SYNTHASE"/>
    <property type="match status" value="1"/>
</dbReference>
<gene>
    <name evidence="5" type="primary">truB</name>
    <name evidence="8" type="ORF">BLITH_0801</name>
</gene>
<dbReference type="InterPro" id="IPR014780">
    <property type="entry name" value="tRNA_psdUridine_synth_TruB"/>
</dbReference>
<keyword evidence="3 5" id="KW-0819">tRNA processing</keyword>
<dbReference type="NCBIfam" id="TIGR00431">
    <property type="entry name" value="TruB"/>
    <property type="match status" value="1"/>
</dbReference>
<dbReference type="EMBL" id="PEBW01000002">
    <property type="protein sequence ID" value="PTQ52622.1"/>
    <property type="molecule type" value="Genomic_DNA"/>
</dbReference>
<name>A0A2T5G8U4_9BACL</name>
<dbReference type="Pfam" id="PF01509">
    <property type="entry name" value="TruB_N"/>
    <property type="match status" value="1"/>
</dbReference>
<dbReference type="GO" id="GO:1990481">
    <property type="term" value="P:mRNA pseudouridine synthesis"/>
    <property type="evidence" value="ECO:0007669"/>
    <property type="project" value="TreeGrafter"/>
</dbReference>
<comment type="function">
    <text evidence="5">Responsible for synthesis of pseudouridine from uracil-55 in the psi GC loop of transfer RNAs.</text>
</comment>
<comment type="catalytic activity">
    <reaction evidence="1 5">
        <text>uridine(55) in tRNA = pseudouridine(55) in tRNA</text>
        <dbReference type="Rhea" id="RHEA:42532"/>
        <dbReference type="Rhea" id="RHEA-COMP:10101"/>
        <dbReference type="Rhea" id="RHEA-COMP:10102"/>
        <dbReference type="ChEBI" id="CHEBI:65314"/>
        <dbReference type="ChEBI" id="CHEBI:65315"/>
        <dbReference type="EC" id="5.4.99.25"/>
    </reaction>
</comment>
<comment type="caution">
    <text evidence="8">The sequence shown here is derived from an EMBL/GenBank/DDBJ whole genome shotgun (WGS) entry which is preliminary data.</text>
</comment>
<dbReference type="Proteomes" id="UP000244016">
    <property type="component" value="Unassembled WGS sequence"/>
</dbReference>
<evidence type="ECO:0000256" key="6">
    <source>
        <dbReference type="SAM" id="MobiDB-lite"/>
    </source>
</evidence>
<dbReference type="SUPFAM" id="SSF55120">
    <property type="entry name" value="Pseudouridine synthase"/>
    <property type="match status" value="1"/>
</dbReference>
<feature type="active site" description="Nucleophile" evidence="5">
    <location>
        <position position="52"/>
    </location>
</feature>